<keyword evidence="2 6" id="KW-0479">Metal-binding</keyword>
<dbReference type="Gene3D" id="3.30.390.10">
    <property type="entry name" value="Enolase-like, N-terminal domain"/>
    <property type="match status" value="1"/>
</dbReference>
<evidence type="ECO:0000256" key="4">
    <source>
        <dbReference type="ARBA" id="ARBA00023235"/>
    </source>
</evidence>
<dbReference type="Pfam" id="PF02746">
    <property type="entry name" value="MR_MLE_N"/>
    <property type="match status" value="1"/>
</dbReference>
<dbReference type="CDD" id="cd03319">
    <property type="entry name" value="L-Ala-DL-Glu_epimerase"/>
    <property type="match status" value="1"/>
</dbReference>
<evidence type="ECO:0000313" key="10">
    <source>
        <dbReference type="Proteomes" id="UP000051035"/>
    </source>
</evidence>
<feature type="binding site" evidence="6">
    <location>
        <position position="190"/>
    </location>
    <ligand>
        <name>Mg(2+)</name>
        <dbReference type="ChEBI" id="CHEBI:18420"/>
    </ligand>
</feature>
<keyword evidence="3 6" id="KW-0460">Magnesium</keyword>
<comment type="similarity">
    <text evidence="1 7">Belongs to the mandelate racemase/muconate lactonizing enzyme family.</text>
</comment>
<evidence type="ECO:0000256" key="7">
    <source>
        <dbReference type="RuleBase" id="RU366006"/>
    </source>
</evidence>
<dbReference type="InterPro" id="IPR029017">
    <property type="entry name" value="Enolase-like_N"/>
</dbReference>
<dbReference type="SUPFAM" id="SSF54826">
    <property type="entry name" value="Enolase N-terminal domain-like"/>
    <property type="match status" value="1"/>
</dbReference>
<sequence>MRITKIEAWKHPMRLKEPYTIAYETIESTTNVFVRIETSRGVIGHGCAAPDLEITGETAESVLQACADFVEPALKGADPLRIALQLSKLQKPLDSQPSALAMIDMALYDILGKEAGLPVYKLIGGFRDRMRTSITIGILPLEETVAKAREFISQGFKAIKIKGGLDADADIERISRVREVVGEKIELRFDANQGYSVNDALRFIEGTRSAKLELIEQPTPRGHPAELGSVTQKAPIPVMADESLMNLLDAFRLAKRDLVDMVNIKLMKVGGIFEALHINSVAHAANLEVMVGCMDEAALGIAGGLHFALARPNVVYADLDGHLDLVDDPTAGSVILRDGVLYPRNEPGLGYTLRE</sequence>
<organism evidence="9 10">
    <name type="scientific">candidate division TA06 bacterium SM1_40</name>
    <dbReference type="NCBI Taxonomy" id="1703773"/>
    <lineage>
        <taxon>Bacteria</taxon>
        <taxon>Bacteria division TA06</taxon>
    </lineage>
</organism>
<feature type="active site" description="Proton acceptor; specific for (S)-substrate epimerization" evidence="5">
    <location>
        <position position="265"/>
    </location>
</feature>
<accession>A0A0S8JCZ9</accession>
<dbReference type="SFLD" id="SFLDS00001">
    <property type="entry name" value="Enolase"/>
    <property type="match status" value="1"/>
</dbReference>
<feature type="binding site" evidence="6">
    <location>
        <position position="216"/>
    </location>
    <ligand>
        <name>Mg(2+)</name>
        <dbReference type="ChEBI" id="CHEBI:18420"/>
    </ligand>
</feature>
<dbReference type="FunFam" id="3.30.390.10:FF:000009">
    <property type="entry name" value="Hydrophobic dipeptide epimerase"/>
    <property type="match status" value="1"/>
</dbReference>
<dbReference type="SUPFAM" id="SSF51604">
    <property type="entry name" value="Enolase C-terminal domain-like"/>
    <property type="match status" value="1"/>
</dbReference>
<dbReference type="EMBL" id="LJVA01000136">
    <property type="protein sequence ID" value="KPL06732.1"/>
    <property type="molecule type" value="Genomic_DNA"/>
</dbReference>
<dbReference type="InterPro" id="IPR013342">
    <property type="entry name" value="Mandelate_racemase_C"/>
</dbReference>
<evidence type="ECO:0000256" key="3">
    <source>
        <dbReference type="ARBA" id="ARBA00022842"/>
    </source>
</evidence>
<feature type="binding site" evidence="6">
    <location>
        <position position="241"/>
    </location>
    <ligand>
        <name>Mg(2+)</name>
        <dbReference type="ChEBI" id="CHEBI:18420"/>
    </ligand>
</feature>
<evidence type="ECO:0000313" key="9">
    <source>
        <dbReference type="EMBL" id="KPL06732.1"/>
    </source>
</evidence>
<feature type="active site" description="Proton acceptor; specific for (R)-substrate epimerization" evidence="5">
    <location>
        <position position="162"/>
    </location>
</feature>
<comment type="caution">
    <text evidence="9">The sequence shown here is derived from an EMBL/GenBank/DDBJ whole genome shotgun (WGS) entry which is preliminary data.</text>
</comment>
<proteinExistence type="inferred from homology"/>
<dbReference type="GO" id="GO:0016855">
    <property type="term" value="F:racemase and epimerase activity, acting on amino acids and derivatives"/>
    <property type="evidence" value="ECO:0007669"/>
    <property type="project" value="UniProtKB-UniRule"/>
</dbReference>
<dbReference type="SFLD" id="SFLDF00009">
    <property type="entry name" value="o-succinylbenzoate_synthase"/>
    <property type="match status" value="1"/>
</dbReference>
<dbReference type="PATRIC" id="fig|1703773.3.peg.606"/>
<dbReference type="InterPro" id="IPR013341">
    <property type="entry name" value="Mandelate_racemase_N_dom"/>
</dbReference>
<evidence type="ECO:0000256" key="6">
    <source>
        <dbReference type="PIRSR" id="PIRSR634603-3"/>
    </source>
</evidence>
<comment type="cofactor">
    <cofactor evidence="6 7">
        <name>Mg(2+)</name>
        <dbReference type="ChEBI" id="CHEBI:18420"/>
    </cofactor>
    <text evidence="6 7">Binds 1 Mg(2+) ion per subunit.</text>
</comment>
<evidence type="ECO:0000256" key="2">
    <source>
        <dbReference type="ARBA" id="ARBA00022723"/>
    </source>
</evidence>
<evidence type="ECO:0000256" key="1">
    <source>
        <dbReference type="ARBA" id="ARBA00008031"/>
    </source>
</evidence>
<dbReference type="InterPro" id="IPR029065">
    <property type="entry name" value="Enolase_C-like"/>
</dbReference>
<feature type="domain" description="Mandelate racemase/muconate lactonizing enzyme C-terminal" evidence="8">
    <location>
        <begin position="141"/>
        <end position="237"/>
    </location>
</feature>
<dbReference type="SFLD" id="SFLDG00180">
    <property type="entry name" value="muconate_cycloisomerase"/>
    <property type="match status" value="1"/>
</dbReference>
<dbReference type="PANTHER" id="PTHR48073:SF2">
    <property type="entry name" value="O-SUCCINYLBENZOATE SYNTHASE"/>
    <property type="match status" value="1"/>
</dbReference>
<dbReference type="Pfam" id="PF13378">
    <property type="entry name" value="MR_MLE_C"/>
    <property type="match status" value="1"/>
</dbReference>
<protein>
    <recommendedName>
        <fullName evidence="7">Dipeptide epimerase</fullName>
        <ecNumber evidence="7">5.1.1.-</ecNumber>
    </recommendedName>
</protein>
<keyword evidence="4 7" id="KW-0413">Isomerase</keyword>
<gene>
    <name evidence="9" type="ORF">AMJ71_09455</name>
</gene>
<dbReference type="Gene3D" id="3.20.20.120">
    <property type="entry name" value="Enolase-like C-terminal domain"/>
    <property type="match status" value="1"/>
</dbReference>
<evidence type="ECO:0000259" key="8">
    <source>
        <dbReference type="SMART" id="SM00922"/>
    </source>
</evidence>
<reference evidence="9 10" key="1">
    <citation type="journal article" date="2015" name="Microbiome">
        <title>Genomic resolution of linkages in carbon, nitrogen, and sulfur cycling among widespread estuary sediment bacteria.</title>
        <authorList>
            <person name="Baker B.J."/>
            <person name="Lazar C.S."/>
            <person name="Teske A.P."/>
            <person name="Dick G.J."/>
        </authorList>
    </citation>
    <scope>NUCLEOTIDE SEQUENCE [LARGE SCALE GENOMIC DNA]</scope>
    <source>
        <strain evidence="9">SM1_40</strain>
    </source>
</reference>
<dbReference type="PANTHER" id="PTHR48073">
    <property type="entry name" value="O-SUCCINYLBENZOATE SYNTHASE-RELATED"/>
    <property type="match status" value="1"/>
</dbReference>
<dbReference type="GO" id="GO:0046872">
    <property type="term" value="F:metal ion binding"/>
    <property type="evidence" value="ECO:0007669"/>
    <property type="project" value="UniProtKB-KW"/>
</dbReference>
<dbReference type="InterPro" id="IPR036849">
    <property type="entry name" value="Enolase-like_C_sf"/>
</dbReference>
<dbReference type="SMART" id="SM00922">
    <property type="entry name" value="MR_MLE"/>
    <property type="match status" value="1"/>
</dbReference>
<dbReference type="AlphaFoldDB" id="A0A0S8JCZ9"/>
<dbReference type="EC" id="5.1.1.-" evidence="7"/>
<dbReference type="Proteomes" id="UP000051035">
    <property type="component" value="Unassembled WGS sequence"/>
</dbReference>
<evidence type="ECO:0000256" key="5">
    <source>
        <dbReference type="PIRSR" id="PIRSR634603-1"/>
    </source>
</evidence>
<dbReference type="InterPro" id="IPR034603">
    <property type="entry name" value="Dipeptide_epimerase"/>
</dbReference>
<name>A0A0S8JCZ9_UNCT6</name>